<comment type="caution">
    <text evidence="2">The sequence shown here is derived from an EMBL/GenBank/DDBJ whole genome shotgun (WGS) entry which is preliminary data.</text>
</comment>
<dbReference type="PANTHER" id="PTHR30535">
    <property type="entry name" value="VITAMIN B12-BINDING PROTEIN"/>
    <property type="match status" value="1"/>
</dbReference>
<dbReference type="SUPFAM" id="SSF53807">
    <property type="entry name" value="Helical backbone' metal receptor"/>
    <property type="match status" value="1"/>
</dbReference>
<name>A0ABW5IZZ7_9FLAO</name>
<dbReference type="PROSITE" id="PS51257">
    <property type="entry name" value="PROKAR_LIPOPROTEIN"/>
    <property type="match status" value="1"/>
</dbReference>
<accession>A0ABW5IZZ7</accession>
<dbReference type="Pfam" id="PF01497">
    <property type="entry name" value="Peripla_BP_2"/>
    <property type="match status" value="1"/>
</dbReference>
<organism evidence="2 3">
    <name type="scientific">Salinimicrobium flavum</name>
    <dbReference type="NCBI Taxonomy" id="1737065"/>
    <lineage>
        <taxon>Bacteria</taxon>
        <taxon>Pseudomonadati</taxon>
        <taxon>Bacteroidota</taxon>
        <taxon>Flavobacteriia</taxon>
        <taxon>Flavobacteriales</taxon>
        <taxon>Flavobacteriaceae</taxon>
        <taxon>Salinimicrobium</taxon>
    </lineage>
</organism>
<reference evidence="3" key="1">
    <citation type="journal article" date="2019" name="Int. J. Syst. Evol. Microbiol.">
        <title>The Global Catalogue of Microorganisms (GCM) 10K type strain sequencing project: providing services to taxonomists for standard genome sequencing and annotation.</title>
        <authorList>
            <consortium name="The Broad Institute Genomics Platform"/>
            <consortium name="The Broad Institute Genome Sequencing Center for Infectious Disease"/>
            <person name="Wu L."/>
            <person name="Ma J."/>
        </authorList>
    </citation>
    <scope>NUCLEOTIDE SEQUENCE [LARGE SCALE GENOMIC DNA]</scope>
    <source>
        <strain evidence="3">KCTC 42585</strain>
    </source>
</reference>
<dbReference type="Gene3D" id="3.40.50.1980">
    <property type="entry name" value="Nitrogenase molybdenum iron protein domain"/>
    <property type="match status" value="2"/>
</dbReference>
<gene>
    <name evidence="2" type="ORF">ACFSTG_14155</name>
</gene>
<evidence type="ECO:0000259" key="1">
    <source>
        <dbReference type="PROSITE" id="PS50983"/>
    </source>
</evidence>
<dbReference type="Proteomes" id="UP001597468">
    <property type="component" value="Unassembled WGS sequence"/>
</dbReference>
<evidence type="ECO:0000313" key="3">
    <source>
        <dbReference type="Proteomes" id="UP001597468"/>
    </source>
</evidence>
<dbReference type="RefSeq" id="WP_380754468.1">
    <property type="nucleotide sequence ID" value="NZ_JBHULT010000012.1"/>
</dbReference>
<dbReference type="InterPro" id="IPR002491">
    <property type="entry name" value="ABC_transptr_periplasmic_BD"/>
</dbReference>
<dbReference type="InterPro" id="IPR050902">
    <property type="entry name" value="ABC_Transporter_SBP"/>
</dbReference>
<dbReference type="PROSITE" id="PS50983">
    <property type="entry name" value="FE_B12_PBP"/>
    <property type="match status" value="1"/>
</dbReference>
<feature type="domain" description="Fe/B12 periplasmic-binding" evidence="1">
    <location>
        <begin position="95"/>
        <end position="367"/>
    </location>
</feature>
<keyword evidence="3" id="KW-1185">Reference proteome</keyword>
<sequence length="380" mass="42980">MKRYSYIILLFTLTSIISCKTKEREEENILESGVEIPVKYASGLSIKDHGDFLLISVKNPWPKADKTYRYLLAEENAEIPEGLQYDQKVNIPVKKIVVTSTTHIPSLEILNEEEKLTGFPGLEYISSEKTRNLISEGRIRELGRNEALNTEALLDLRPDVVVGFSIDGSNKSFNTIQKSRIPVIFNADWTENSPLGKAEWIKFFGALFGKTQEAEAFFEEVEKEYLDAKKLAQKAEERPTVLTGAMYKDQWFLPAGNSWQASFLKDANADYLFKDTEGTGSLSLSIETVLARAANAEFWVGPAQFGKYEELEAASSHYGEFLAFQNKNIFTFSSEKGETGGVIFYELAPNRPDLVLKDLISIFHPQLLPDYKTTFYKPLE</sequence>
<protein>
    <submittedName>
        <fullName evidence="2">ABC transporter substrate-binding protein</fullName>
    </submittedName>
</protein>
<dbReference type="PANTHER" id="PTHR30535:SF34">
    <property type="entry name" value="MOLYBDATE-BINDING PROTEIN MOLA"/>
    <property type="match status" value="1"/>
</dbReference>
<proteinExistence type="predicted"/>
<dbReference type="EMBL" id="JBHULT010000012">
    <property type="protein sequence ID" value="MFD2519046.1"/>
    <property type="molecule type" value="Genomic_DNA"/>
</dbReference>
<evidence type="ECO:0000313" key="2">
    <source>
        <dbReference type="EMBL" id="MFD2519046.1"/>
    </source>
</evidence>